<dbReference type="Proteomes" id="UP000263486">
    <property type="component" value="Unassembled WGS sequence"/>
</dbReference>
<dbReference type="InterPro" id="IPR050429">
    <property type="entry name" value="PTS_Glucose_EIICBA"/>
</dbReference>
<dbReference type="PANTHER" id="PTHR30009:SF12">
    <property type="entry name" value="PHOSPHOTRANSFERASE IIC COMPONENT GLVC"/>
    <property type="match status" value="1"/>
</dbReference>
<feature type="transmembrane region" description="Helical" evidence="12">
    <location>
        <begin position="150"/>
        <end position="169"/>
    </location>
</feature>
<evidence type="ECO:0000256" key="11">
    <source>
        <dbReference type="PROSITE-ProRule" id="PRU00421"/>
    </source>
</evidence>
<name>A0ABX9KIV3_9FUSO</name>
<evidence type="ECO:0000256" key="5">
    <source>
        <dbReference type="ARBA" id="ARBA00022679"/>
    </source>
</evidence>
<evidence type="ECO:0000256" key="4">
    <source>
        <dbReference type="ARBA" id="ARBA00022597"/>
    </source>
</evidence>
<dbReference type="SUPFAM" id="SSF55604">
    <property type="entry name" value="Glucose permease domain IIB"/>
    <property type="match status" value="1"/>
</dbReference>
<dbReference type="InterPro" id="IPR013013">
    <property type="entry name" value="PTS_EIIC_1"/>
</dbReference>
<dbReference type="InterPro" id="IPR018113">
    <property type="entry name" value="PTrfase_EIIB_Cys"/>
</dbReference>
<reference evidence="15 16" key="1">
    <citation type="submission" date="2018-08" db="EMBL/GenBank/DDBJ databases">
        <title>Draft genome sequence of Psychrilyobacter sp. strain SD5 isolated from Black Sea water.</title>
        <authorList>
            <person name="Yadav S."/>
            <person name="Villanueva L."/>
            <person name="Damste J.S.S."/>
        </authorList>
    </citation>
    <scope>NUCLEOTIDE SEQUENCE [LARGE SCALE GENOMIC DNA]</scope>
    <source>
        <strain evidence="15 16">SD5</strain>
    </source>
</reference>
<dbReference type="RefSeq" id="WP_114641704.1">
    <property type="nucleotide sequence ID" value="NZ_JAACIO010000007.1"/>
</dbReference>
<feature type="active site" description="Phosphocysteine intermediate; for EIIB activity" evidence="11">
    <location>
        <position position="485"/>
    </location>
</feature>
<keyword evidence="4 15" id="KW-0762">Sugar transport</keyword>
<keyword evidence="10 12" id="KW-0472">Membrane</keyword>
<dbReference type="NCBIfam" id="TIGR00826">
    <property type="entry name" value="EIIB_glc"/>
    <property type="match status" value="1"/>
</dbReference>
<dbReference type="PANTHER" id="PTHR30009">
    <property type="entry name" value="CYTOCHROME C-TYPE SYNTHESIS PROTEIN AND PTS TRANSMEMBRANE COMPONENT"/>
    <property type="match status" value="1"/>
</dbReference>
<evidence type="ECO:0000256" key="12">
    <source>
        <dbReference type="SAM" id="Phobius"/>
    </source>
</evidence>
<feature type="domain" description="PTS EIIC type-1" evidence="14">
    <location>
        <begin position="1"/>
        <end position="434"/>
    </location>
</feature>
<evidence type="ECO:0000259" key="14">
    <source>
        <dbReference type="PROSITE" id="PS51103"/>
    </source>
</evidence>
<dbReference type="Pfam" id="PF00367">
    <property type="entry name" value="PTS_EIIB"/>
    <property type="match status" value="1"/>
</dbReference>
<protein>
    <submittedName>
        <fullName evidence="15">PTS glucose transporter subunit IIBC</fullName>
    </submittedName>
</protein>
<evidence type="ECO:0000256" key="7">
    <source>
        <dbReference type="ARBA" id="ARBA00022692"/>
    </source>
</evidence>
<evidence type="ECO:0000259" key="13">
    <source>
        <dbReference type="PROSITE" id="PS51098"/>
    </source>
</evidence>
<organism evidence="15 16">
    <name type="scientific">Psychrilyobacter piezotolerans</name>
    <dbReference type="NCBI Taxonomy" id="2293438"/>
    <lineage>
        <taxon>Bacteria</taxon>
        <taxon>Fusobacteriati</taxon>
        <taxon>Fusobacteriota</taxon>
        <taxon>Fusobacteriia</taxon>
        <taxon>Fusobacteriales</taxon>
        <taxon>Fusobacteriaceae</taxon>
        <taxon>Psychrilyobacter</taxon>
    </lineage>
</organism>
<evidence type="ECO:0000256" key="3">
    <source>
        <dbReference type="ARBA" id="ARBA00022475"/>
    </source>
</evidence>
<feature type="transmembrane region" description="Helical" evidence="12">
    <location>
        <begin position="326"/>
        <end position="344"/>
    </location>
</feature>
<feature type="transmembrane region" description="Helical" evidence="12">
    <location>
        <begin position="397"/>
        <end position="417"/>
    </location>
</feature>
<comment type="caution">
    <text evidence="15">The sequence shown here is derived from an EMBL/GenBank/DDBJ whole genome shotgun (WGS) entry which is preliminary data.</text>
</comment>
<dbReference type="InterPro" id="IPR001996">
    <property type="entry name" value="PTS_IIB_1"/>
</dbReference>
<comment type="subcellular location">
    <subcellularLocation>
        <location evidence="1">Cell membrane</location>
        <topology evidence="1">Multi-pass membrane protein</topology>
    </subcellularLocation>
</comment>
<evidence type="ECO:0000256" key="1">
    <source>
        <dbReference type="ARBA" id="ARBA00004651"/>
    </source>
</evidence>
<dbReference type="PROSITE" id="PS51098">
    <property type="entry name" value="PTS_EIIB_TYPE_1"/>
    <property type="match status" value="1"/>
</dbReference>
<keyword evidence="5" id="KW-0808">Transferase</keyword>
<feature type="transmembrane region" description="Helical" evidence="12">
    <location>
        <begin position="12"/>
        <end position="33"/>
    </location>
</feature>
<keyword evidence="9 12" id="KW-1133">Transmembrane helix</keyword>
<dbReference type="Pfam" id="PF02378">
    <property type="entry name" value="PTS_EIIC"/>
    <property type="match status" value="1"/>
</dbReference>
<dbReference type="EMBL" id="QUAJ01000006">
    <property type="protein sequence ID" value="REI42020.1"/>
    <property type="molecule type" value="Genomic_DNA"/>
</dbReference>
<feature type="transmembrane region" description="Helical" evidence="12">
    <location>
        <begin position="190"/>
        <end position="210"/>
    </location>
</feature>
<keyword evidence="16" id="KW-1185">Reference proteome</keyword>
<dbReference type="Gene3D" id="3.30.1360.60">
    <property type="entry name" value="Glucose permease domain IIB"/>
    <property type="match status" value="1"/>
</dbReference>
<sequence>MKETLQTLGRTMLMPLAVMAIGSVFMGLGGAFTSQGTVNALGLGDIIYSGSTIYNIFFIMKSIGKVVFANLPILYAAGVAFGMSKKEQGWAAFSAVLSYIAFNAIISSMFKINDISAVTTAKTFLVENRGMDIITATKWNSLYTNVLGYFSYRTGIFGGLIIGLIVQKIHNRFYNVKLPMVLSFFAGTRTVPILSLVAGSFAGIICYYVWPTFGLALAELANFISRTGLFGTYLWAMLDKSLLPLGLHHLVTIPLRWTELGGTAIVDGNLVVGTSGIQMAQLGSSEMTKLITRNLNSGRAILHLGSLPGAALAIYHTAKPEQRTKLLGILMPAVLTMILFGITEPLEFTFLFVAPWLFYLVHVPLTGLAFTLAEYFKISIYGSSIKDWLPQIFQFQKLYIVPYFFLVPLFFTAYYFAFRFLILKYNVKTPGREDEDEVKLYSKKDYLEKTGEGKKLEPQFQGARLANDIIMNLGGKENIESLDNCISRLRVIVKDPNKVSEDHTWKGLLKASGIVRKGNALQIIYGVKVQTIAGDVREILY</sequence>
<proteinExistence type="predicted"/>
<feature type="transmembrane region" description="Helical" evidence="12">
    <location>
        <begin position="216"/>
        <end position="236"/>
    </location>
</feature>
<evidence type="ECO:0000256" key="10">
    <source>
        <dbReference type="ARBA" id="ARBA00023136"/>
    </source>
</evidence>
<evidence type="ECO:0000256" key="6">
    <source>
        <dbReference type="ARBA" id="ARBA00022683"/>
    </source>
</evidence>
<keyword evidence="6" id="KW-0598">Phosphotransferase system</keyword>
<evidence type="ECO:0000313" key="15">
    <source>
        <dbReference type="EMBL" id="REI42020.1"/>
    </source>
</evidence>
<keyword evidence="3" id="KW-1003">Cell membrane</keyword>
<feature type="transmembrane region" description="Helical" evidence="12">
    <location>
        <begin position="53"/>
        <end position="77"/>
    </location>
</feature>
<keyword evidence="7 12" id="KW-0812">Transmembrane</keyword>
<evidence type="ECO:0000256" key="8">
    <source>
        <dbReference type="ARBA" id="ARBA00022777"/>
    </source>
</evidence>
<evidence type="ECO:0000256" key="2">
    <source>
        <dbReference type="ARBA" id="ARBA00022448"/>
    </source>
</evidence>
<dbReference type="PROSITE" id="PS51103">
    <property type="entry name" value="PTS_EIIC_TYPE_1"/>
    <property type="match status" value="1"/>
</dbReference>
<keyword evidence="2" id="KW-0813">Transport</keyword>
<keyword evidence="8" id="KW-0418">Kinase</keyword>
<feature type="transmembrane region" description="Helical" evidence="12">
    <location>
        <begin position="89"/>
        <end position="110"/>
    </location>
</feature>
<dbReference type="InterPro" id="IPR003352">
    <property type="entry name" value="PTS_EIIC"/>
</dbReference>
<feature type="transmembrane region" description="Helical" evidence="12">
    <location>
        <begin position="356"/>
        <end position="376"/>
    </location>
</feature>
<evidence type="ECO:0000313" key="16">
    <source>
        <dbReference type="Proteomes" id="UP000263486"/>
    </source>
</evidence>
<dbReference type="CDD" id="cd00212">
    <property type="entry name" value="PTS_IIB_glc"/>
    <property type="match status" value="1"/>
</dbReference>
<evidence type="ECO:0000256" key="9">
    <source>
        <dbReference type="ARBA" id="ARBA00022989"/>
    </source>
</evidence>
<gene>
    <name evidence="15" type="ORF">DYH56_04675</name>
</gene>
<accession>A0ABX9KIV3</accession>
<feature type="domain" description="PTS EIIB type-1" evidence="13">
    <location>
        <begin position="463"/>
        <end position="541"/>
    </location>
</feature>
<dbReference type="InterPro" id="IPR036878">
    <property type="entry name" value="Glu_permease_IIB"/>
</dbReference>